<dbReference type="Proteomes" id="UP000237423">
    <property type="component" value="Unassembled WGS sequence"/>
</dbReference>
<feature type="coiled-coil region" evidence="1">
    <location>
        <begin position="114"/>
        <end position="141"/>
    </location>
</feature>
<proteinExistence type="predicted"/>
<keyword evidence="1" id="KW-0175">Coiled coil</keyword>
<feature type="domain" description="DUF7946" evidence="2">
    <location>
        <begin position="5"/>
        <end position="139"/>
    </location>
</feature>
<dbReference type="InterPro" id="IPR057706">
    <property type="entry name" value="DUF7946"/>
</dbReference>
<name>A0A2S5CH31_9GAMM</name>
<reference evidence="3 4" key="1">
    <citation type="submission" date="2017-11" db="EMBL/GenBank/DDBJ databases">
        <title>Draft Genome Sequence of Methylobacter psychrotolerans Sph1T, an Obligate Methanotroph from Low-Temperature Environments.</title>
        <authorList>
            <person name="Oshkin I.Y."/>
            <person name="Miroshnikov K."/>
            <person name="Belova S.E."/>
            <person name="Korzhenkov A."/>
            <person name="Toshchakov S.V."/>
            <person name="Dedysh S.N."/>
        </authorList>
    </citation>
    <scope>NUCLEOTIDE SEQUENCE [LARGE SCALE GENOMIC DNA]</scope>
    <source>
        <strain evidence="3 4">Sph1</strain>
    </source>
</reference>
<dbReference type="AlphaFoldDB" id="A0A2S5CH31"/>
<dbReference type="RefSeq" id="WP_103975606.1">
    <property type="nucleotide sequence ID" value="NZ_PGFZ01000015.1"/>
</dbReference>
<comment type="caution">
    <text evidence="3">The sequence shown here is derived from an EMBL/GenBank/DDBJ whole genome shotgun (WGS) entry which is preliminary data.</text>
</comment>
<evidence type="ECO:0000313" key="3">
    <source>
        <dbReference type="EMBL" id="POZ50115.1"/>
    </source>
</evidence>
<evidence type="ECO:0000256" key="1">
    <source>
        <dbReference type="SAM" id="Coils"/>
    </source>
</evidence>
<evidence type="ECO:0000313" key="4">
    <source>
        <dbReference type="Proteomes" id="UP000237423"/>
    </source>
</evidence>
<sequence length="183" mass="20444">MEVLFRIKYDSGRNMFDGLDMYYGANSLAALSEFMLVAAHAFINEEIVVRAPAARGFRIVLGKNSIGSLEQIIQLVVTDSETLSLLTDLGKSGLYDLLKYAFCSLLGIPWAIKNKKAKKKILALMQENEDLLQRLENALLTAHSPVKYQGYTVALSLGRQPLSHSMIPLLSTWKQRLLSLVVR</sequence>
<gene>
    <name evidence="3" type="ORF">AADEFJLK_04134</name>
</gene>
<accession>A0A2S5CH31</accession>
<dbReference type="EMBL" id="PGFZ01000015">
    <property type="protein sequence ID" value="POZ50115.1"/>
    <property type="molecule type" value="Genomic_DNA"/>
</dbReference>
<protein>
    <recommendedName>
        <fullName evidence="2">DUF7946 domain-containing protein</fullName>
    </recommendedName>
</protein>
<evidence type="ECO:0000259" key="2">
    <source>
        <dbReference type="Pfam" id="PF25678"/>
    </source>
</evidence>
<organism evidence="3 4">
    <name type="scientific">Methylovulum psychrotolerans</name>
    <dbReference type="NCBI Taxonomy" id="1704499"/>
    <lineage>
        <taxon>Bacteria</taxon>
        <taxon>Pseudomonadati</taxon>
        <taxon>Pseudomonadota</taxon>
        <taxon>Gammaproteobacteria</taxon>
        <taxon>Methylococcales</taxon>
        <taxon>Methylococcaceae</taxon>
        <taxon>Methylovulum</taxon>
    </lineage>
</organism>
<dbReference type="Pfam" id="PF25678">
    <property type="entry name" value="DUF7946"/>
    <property type="match status" value="1"/>
</dbReference>